<dbReference type="RefSeq" id="WP_090229593.1">
    <property type="nucleotide sequence ID" value="NZ_FNJC01000004.1"/>
</dbReference>
<evidence type="ECO:0000313" key="1">
    <source>
        <dbReference type="EMBL" id="SDP39414.1"/>
    </source>
</evidence>
<gene>
    <name evidence="1" type="ORF">SAMN04488061_2834</name>
</gene>
<proteinExistence type="predicted"/>
<accession>A0A1H0SCC8</accession>
<sequence>MSKTAESNSYTGEDWIHHAAEILMQNVNAPEDVIYRAARMLRDLPLPRPESSLDLDKAEFPLGDGPRRRIVMIAKIDADDWDSLQVELLHLTRELARHGRLSTSSISGGYSTGHIIVTSEDGSIDHDSWAAELHAYLKTITVQQP</sequence>
<name>A0A1H0SCC8_9HYPH</name>
<reference evidence="1 2" key="1">
    <citation type="submission" date="2016-10" db="EMBL/GenBank/DDBJ databases">
        <authorList>
            <person name="Varghese N."/>
            <person name="Submissions S."/>
        </authorList>
    </citation>
    <scope>NUCLEOTIDE SEQUENCE [LARGE SCALE GENOMIC DNA]</scope>
    <source>
        <strain evidence="1 2">CGMCC 1.6497</strain>
    </source>
</reference>
<comment type="caution">
    <text evidence="1">The sequence shown here is derived from an EMBL/GenBank/DDBJ whole genome shotgun (WGS) entry which is preliminary data.</text>
</comment>
<organism evidence="1 2">
    <name type="scientific">Filomicrobium insigne</name>
    <dbReference type="NCBI Taxonomy" id="418854"/>
    <lineage>
        <taxon>Bacteria</taxon>
        <taxon>Pseudomonadati</taxon>
        <taxon>Pseudomonadota</taxon>
        <taxon>Alphaproteobacteria</taxon>
        <taxon>Hyphomicrobiales</taxon>
        <taxon>Hyphomicrobiaceae</taxon>
        <taxon>Filomicrobium</taxon>
    </lineage>
</organism>
<evidence type="ECO:0000313" key="2">
    <source>
        <dbReference type="Proteomes" id="UP000198795"/>
    </source>
</evidence>
<keyword evidence="2" id="KW-1185">Reference proteome</keyword>
<dbReference type="EMBL" id="FNJC01000004">
    <property type="protein sequence ID" value="SDP39414.1"/>
    <property type="molecule type" value="Genomic_DNA"/>
</dbReference>
<protein>
    <submittedName>
        <fullName evidence="1">Uncharacterized protein</fullName>
    </submittedName>
</protein>
<dbReference type="Proteomes" id="UP000198795">
    <property type="component" value="Unassembled WGS sequence"/>
</dbReference>